<gene>
    <name evidence="1" type="ORF">ASU35_16975</name>
</gene>
<accession>A0A0V8QII4</accession>
<evidence type="ECO:0000313" key="2">
    <source>
        <dbReference type="Proteomes" id="UP000054874"/>
    </source>
</evidence>
<keyword evidence="2" id="KW-1185">Reference proteome</keyword>
<name>A0A0V8QII4_9FIRM</name>
<protein>
    <submittedName>
        <fullName evidence="1">Uncharacterized protein</fullName>
    </submittedName>
</protein>
<reference evidence="1 2" key="1">
    <citation type="submission" date="2015-11" db="EMBL/GenBank/DDBJ databases">
        <title>Butyribacter intestini gen. nov., sp. nov., a butyric acid-producing bacterium of the family Lachnospiraceae isolated from the human faeces.</title>
        <authorList>
            <person name="Zou Y."/>
            <person name="Xue W."/>
            <person name="Luo G."/>
            <person name="Lv M."/>
        </authorList>
    </citation>
    <scope>NUCLEOTIDE SEQUENCE [LARGE SCALE GENOMIC DNA]</scope>
    <source>
        <strain evidence="1 2">ACET-33324</strain>
    </source>
</reference>
<dbReference type="EMBL" id="LNAM01000017">
    <property type="protein sequence ID" value="KSV60369.1"/>
    <property type="molecule type" value="Genomic_DNA"/>
</dbReference>
<dbReference type="STRING" id="290052.ASU35_16975"/>
<dbReference type="AlphaFoldDB" id="A0A0V8QII4"/>
<comment type="caution">
    <text evidence="1">The sequence shown here is derived from an EMBL/GenBank/DDBJ whole genome shotgun (WGS) entry which is preliminary data.</text>
</comment>
<sequence>MELLEAMLEAGYFGILETLKNTIRKTAKKVSEIDTKKQQKTQEITGLAGAMNEPEAAADESQAAAVVNGE</sequence>
<dbReference type="Proteomes" id="UP000054874">
    <property type="component" value="Unassembled WGS sequence"/>
</dbReference>
<dbReference type="RefSeq" id="WP_058351433.1">
    <property type="nucleotide sequence ID" value="NZ_CABMMD010000017.1"/>
</dbReference>
<proteinExistence type="predicted"/>
<organism evidence="1 2">
    <name type="scientific">Acetivibrio ethanolgignens</name>
    <dbReference type="NCBI Taxonomy" id="290052"/>
    <lineage>
        <taxon>Bacteria</taxon>
        <taxon>Bacillati</taxon>
        <taxon>Bacillota</taxon>
        <taxon>Clostridia</taxon>
        <taxon>Eubacteriales</taxon>
        <taxon>Oscillospiraceae</taxon>
        <taxon>Acetivibrio</taxon>
    </lineage>
</organism>
<evidence type="ECO:0000313" key="1">
    <source>
        <dbReference type="EMBL" id="KSV60369.1"/>
    </source>
</evidence>